<sequence>MNIYDKTAEDVIKPDFFEEYERLHKDIWGRLIQINTSITILETISNYPLKHISSPQNNIFWSMVHWNFIYSVIVLLHGLISDQGGSKLTLQRMKNKVDLWIKDDMRSDFREHVKKAKFDSEIRILRKKAANMRNKIIAHRAIVNDKDRVEGMRVSDVRKLFEAAERLFQACCFGTEYVTTFYLDSTCGGKPVKRDIDELLEMLVKNSYWFNMPEKRGEFWEMDKKYMNKEELKDLIKWRKKLGVDNI</sequence>
<dbReference type="STRING" id="1851148.SMSP2_02080"/>
<organism evidence="3 4">
    <name type="scientific">Limihaloglobus sulfuriphilus</name>
    <dbReference type="NCBI Taxonomy" id="1851148"/>
    <lineage>
        <taxon>Bacteria</taxon>
        <taxon>Pseudomonadati</taxon>
        <taxon>Planctomycetota</taxon>
        <taxon>Phycisphaerae</taxon>
        <taxon>Sedimentisphaerales</taxon>
        <taxon>Sedimentisphaeraceae</taxon>
        <taxon>Limihaloglobus</taxon>
    </lineage>
</organism>
<gene>
    <name evidence="3" type="ORF">SMSP2_02080</name>
</gene>
<feature type="domain" description="HEPN AbiU2-like" evidence="2">
    <location>
        <begin position="18"/>
        <end position="172"/>
    </location>
</feature>
<dbReference type="AlphaFoldDB" id="A0A1R7T5S7"/>
<keyword evidence="1" id="KW-1133">Transmembrane helix</keyword>
<dbReference type="Pfam" id="PF18734">
    <property type="entry name" value="HEPN_AbiU2"/>
    <property type="match status" value="1"/>
</dbReference>
<keyword evidence="1" id="KW-0472">Membrane</keyword>
<keyword evidence="4" id="KW-1185">Reference proteome</keyword>
<protein>
    <recommendedName>
        <fullName evidence="2">HEPN AbiU2-like domain-containing protein</fullName>
    </recommendedName>
</protein>
<dbReference type="Proteomes" id="UP000188181">
    <property type="component" value="Chromosome"/>
</dbReference>
<evidence type="ECO:0000256" key="1">
    <source>
        <dbReference type="SAM" id="Phobius"/>
    </source>
</evidence>
<evidence type="ECO:0000259" key="2">
    <source>
        <dbReference type="Pfam" id="PF18734"/>
    </source>
</evidence>
<dbReference type="KEGG" id="pbas:SMSP2_02080"/>
<feature type="transmembrane region" description="Helical" evidence="1">
    <location>
        <begin position="59"/>
        <end position="80"/>
    </location>
</feature>
<name>A0A1R7T5S7_9BACT</name>
<reference evidence="4" key="1">
    <citation type="submission" date="2017-02" db="EMBL/GenBank/DDBJ databases">
        <title>Comparative genomics and description of representatives of a novel lineage of planctomycetes thriving in anoxic sediments.</title>
        <authorList>
            <person name="Spring S."/>
            <person name="Bunk B."/>
            <person name="Sproer C."/>
        </authorList>
    </citation>
    <scope>NUCLEOTIDE SEQUENCE [LARGE SCALE GENOMIC DNA]</scope>
    <source>
        <strain evidence="4">SM-Chi-D1</strain>
    </source>
</reference>
<evidence type="ECO:0000313" key="3">
    <source>
        <dbReference type="EMBL" id="AQQ71703.1"/>
    </source>
</evidence>
<dbReference type="RefSeq" id="WP_146683855.1">
    <property type="nucleotide sequence ID" value="NZ_CP019646.1"/>
</dbReference>
<dbReference type="EMBL" id="CP019646">
    <property type="protein sequence ID" value="AQQ71703.1"/>
    <property type="molecule type" value="Genomic_DNA"/>
</dbReference>
<evidence type="ECO:0000313" key="4">
    <source>
        <dbReference type="Proteomes" id="UP000188181"/>
    </source>
</evidence>
<proteinExistence type="predicted"/>
<dbReference type="InterPro" id="IPR040704">
    <property type="entry name" value="HEPN_AbiU2"/>
</dbReference>
<keyword evidence="1" id="KW-0812">Transmembrane</keyword>
<accession>A0A1R7T5S7</accession>